<dbReference type="EMBL" id="BSXS01004236">
    <property type="protein sequence ID" value="GME82634.1"/>
    <property type="molecule type" value="Genomic_DNA"/>
</dbReference>
<keyword evidence="2" id="KW-1185">Reference proteome</keyword>
<evidence type="ECO:0000313" key="1">
    <source>
        <dbReference type="EMBL" id="GME82634.1"/>
    </source>
</evidence>
<gene>
    <name evidence="1" type="ORF">Amon02_000564700</name>
</gene>
<accession>A0ACB5T788</accession>
<protein>
    <submittedName>
        <fullName evidence="1">Unnamed protein product</fullName>
    </submittedName>
</protein>
<reference evidence="1" key="1">
    <citation type="submission" date="2023-04" db="EMBL/GenBank/DDBJ databases">
        <title>Ambrosiozyma monospora NBRC 10751.</title>
        <authorList>
            <person name="Ichikawa N."/>
            <person name="Sato H."/>
            <person name="Tonouchi N."/>
        </authorList>
    </citation>
    <scope>NUCLEOTIDE SEQUENCE</scope>
    <source>
        <strain evidence="1">NBRC 10751</strain>
    </source>
</reference>
<evidence type="ECO:0000313" key="2">
    <source>
        <dbReference type="Proteomes" id="UP001165064"/>
    </source>
</evidence>
<name>A0ACB5T788_AMBMO</name>
<sequence length="222" mass="26148">MASKFRNTHWLKSNGFAPQIFLFKNLESGQVVYSQTPHITQYQIKQQFFRPNWENRLPSTRRDLWRPMAVLQLESYEKATQAYHALVELRYMRQVSKRKEAEALRKRNEYSQIWYSGQFRPTWSQEATSDLSLVLDELNLKNVKIYWDSLWRKGDDKYWDLKKVKHLEIDNVVGTRERFVVLDEIRKLGLDDFKKLNEQKKVVSEAAASEAAGAQAQATATA</sequence>
<organism evidence="1 2">
    <name type="scientific">Ambrosiozyma monospora</name>
    <name type="common">Yeast</name>
    <name type="synonym">Endomycopsis monosporus</name>
    <dbReference type="NCBI Taxonomy" id="43982"/>
    <lineage>
        <taxon>Eukaryota</taxon>
        <taxon>Fungi</taxon>
        <taxon>Dikarya</taxon>
        <taxon>Ascomycota</taxon>
        <taxon>Saccharomycotina</taxon>
        <taxon>Pichiomycetes</taxon>
        <taxon>Pichiales</taxon>
        <taxon>Pichiaceae</taxon>
        <taxon>Ambrosiozyma</taxon>
    </lineage>
</organism>
<proteinExistence type="predicted"/>
<comment type="caution">
    <text evidence="1">The sequence shown here is derived from an EMBL/GenBank/DDBJ whole genome shotgun (WGS) entry which is preliminary data.</text>
</comment>
<dbReference type="Proteomes" id="UP001165064">
    <property type="component" value="Unassembled WGS sequence"/>
</dbReference>